<keyword evidence="1" id="KW-0812">Transmembrane</keyword>
<dbReference type="Proteomes" id="UP000647587">
    <property type="component" value="Unassembled WGS sequence"/>
</dbReference>
<protein>
    <recommendedName>
        <fullName evidence="4">YtxH domain-containing protein</fullName>
    </recommendedName>
</protein>
<sequence>MQAPLNYKPTRTGTATRSLTLTGGAVIGSLTALLLSRQDNRQCLSQALGRSLRNLRGTLASAVQVTWPLTTLKAWLQAFSTEQPPW</sequence>
<reference evidence="3" key="1">
    <citation type="journal article" date="2019" name="Int. J. Syst. Evol. Microbiol.">
        <title>The Global Catalogue of Microorganisms (GCM) 10K type strain sequencing project: providing services to taxonomists for standard genome sequencing and annotation.</title>
        <authorList>
            <consortium name="The Broad Institute Genomics Platform"/>
            <consortium name="The Broad Institute Genome Sequencing Center for Infectious Disease"/>
            <person name="Wu L."/>
            <person name="Ma J."/>
        </authorList>
    </citation>
    <scope>NUCLEOTIDE SEQUENCE [LARGE SCALE GENOMIC DNA]</scope>
    <source>
        <strain evidence="3">JCM 30331</strain>
    </source>
</reference>
<proteinExistence type="predicted"/>
<feature type="transmembrane region" description="Helical" evidence="1">
    <location>
        <begin position="15"/>
        <end position="35"/>
    </location>
</feature>
<keyword evidence="1" id="KW-0472">Membrane</keyword>
<keyword evidence="3" id="KW-1185">Reference proteome</keyword>
<organism evidence="2 3">
    <name type="scientific">Deinococcus malanensis</name>
    <dbReference type="NCBI Taxonomy" id="1706855"/>
    <lineage>
        <taxon>Bacteria</taxon>
        <taxon>Thermotogati</taxon>
        <taxon>Deinococcota</taxon>
        <taxon>Deinococci</taxon>
        <taxon>Deinococcales</taxon>
        <taxon>Deinococcaceae</taxon>
        <taxon>Deinococcus</taxon>
    </lineage>
</organism>
<evidence type="ECO:0008006" key="4">
    <source>
        <dbReference type="Google" id="ProtNLM"/>
    </source>
</evidence>
<gene>
    <name evidence="2" type="ORF">GCM10008955_37840</name>
</gene>
<keyword evidence="1" id="KW-1133">Transmembrane helix</keyword>
<dbReference type="EMBL" id="BMPP01000023">
    <property type="protein sequence ID" value="GGK40478.1"/>
    <property type="molecule type" value="Genomic_DNA"/>
</dbReference>
<evidence type="ECO:0000256" key="1">
    <source>
        <dbReference type="SAM" id="Phobius"/>
    </source>
</evidence>
<comment type="caution">
    <text evidence="2">The sequence shown here is derived from an EMBL/GenBank/DDBJ whole genome shotgun (WGS) entry which is preliminary data.</text>
</comment>
<evidence type="ECO:0000313" key="3">
    <source>
        <dbReference type="Proteomes" id="UP000647587"/>
    </source>
</evidence>
<accession>A0ABQ2F4Y9</accession>
<dbReference type="RefSeq" id="WP_189011588.1">
    <property type="nucleotide sequence ID" value="NZ_BMPP01000023.1"/>
</dbReference>
<evidence type="ECO:0000313" key="2">
    <source>
        <dbReference type="EMBL" id="GGK40478.1"/>
    </source>
</evidence>
<name>A0ABQ2F4Y9_9DEIO</name>